<protein>
    <submittedName>
        <fullName evidence="3">Transposase</fullName>
    </submittedName>
</protein>
<dbReference type="KEGG" id="acog:HWD57_02195"/>
<proteinExistence type="predicted"/>
<evidence type="ECO:0000313" key="4">
    <source>
        <dbReference type="Proteomes" id="UP000509684"/>
    </source>
</evidence>
<accession>A0A7D5N9J6</accession>
<feature type="compositionally biased region" description="Basic residues" evidence="1">
    <location>
        <begin position="121"/>
        <end position="133"/>
    </location>
</feature>
<feature type="domain" description="Transposase IS801/IS1294" evidence="2">
    <location>
        <begin position="26"/>
        <end position="88"/>
    </location>
</feature>
<gene>
    <name evidence="3" type="ORF">HWD57_02195</name>
</gene>
<dbReference type="Pfam" id="PF04986">
    <property type="entry name" value="Y2_Tnp"/>
    <property type="match status" value="1"/>
</dbReference>
<dbReference type="GO" id="GO:0006313">
    <property type="term" value="P:DNA transposition"/>
    <property type="evidence" value="ECO:0007669"/>
    <property type="project" value="InterPro"/>
</dbReference>
<dbReference type="AlphaFoldDB" id="A0A7D5N9J6"/>
<evidence type="ECO:0000313" key="3">
    <source>
        <dbReference type="EMBL" id="QLH48730.1"/>
    </source>
</evidence>
<sequence>MAAKNPRNSGAVNKSGTIIADLEPDQGWERLLRYCARPAFAQKRLRQIDAEHLVYESRKPEPGGRVSQLLTPLELLNRLATLIPPFRLSSATGIAPMAYWRPMRRFDRPLQCWRRHPSRHQPRRMPWRRKRRSPGSPICLGAAAGAHRRSVPAHLPQVRRRDSNHRFHRRDAEGPPPSARRGWRAAWLGEAASLAPTCEVRRLVRQMNRKHYAYSIPVCCRPTRLMLL</sequence>
<dbReference type="InterPro" id="IPR007069">
    <property type="entry name" value="Transposase_32"/>
</dbReference>
<reference evidence="3 4" key="1">
    <citation type="journal article" date="2019" name="Microbiome">
        <title>Annotated bacterial chromosomes from frame-shift-corrected long-read metagenomic data.</title>
        <authorList>
            <person name="Arumugam K."/>
            <person name="Bagci C."/>
            <person name="Bessarab I."/>
            <person name="Beier S."/>
            <person name="Buchfink B."/>
            <person name="Gorska A."/>
            <person name="Qiu G."/>
            <person name="Huson D.H."/>
            <person name="Williams R.B.H."/>
        </authorList>
    </citation>
    <scope>NUCLEOTIDE SEQUENCE [LARGE SCALE GENOMIC DNA]</scope>
    <source>
        <strain evidence="3">SSA1</strain>
    </source>
</reference>
<name>A0A7D5N9J6_9PROT</name>
<evidence type="ECO:0000259" key="2">
    <source>
        <dbReference type="Pfam" id="PF04986"/>
    </source>
</evidence>
<organism evidence="3 4">
    <name type="scientific">Candidatus Accumulibacter cognatus</name>
    <dbReference type="NCBI Taxonomy" id="2954383"/>
    <lineage>
        <taxon>Bacteria</taxon>
        <taxon>Pseudomonadati</taxon>
        <taxon>Pseudomonadota</taxon>
        <taxon>Betaproteobacteria</taxon>
        <taxon>Candidatus Accumulibacter</taxon>
    </lineage>
</organism>
<feature type="compositionally biased region" description="Basic and acidic residues" evidence="1">
    <location>
        <begin position="159"/>
        <end position="173"/>
    </location>
</feature>
<dbReference type="GO" id="GO:0004803">
    <property type="term" value="F:transposase activity"/>
    <property type="evidence" value="ECO:0007669"/>
    <property type="project" value="InterPro"/>
</dbReference>
<evidence type="ECO:0000256" key="1">
    <source>
        <dbReference type="SAM" id="MobiDB-lite"/>
    </source>
</evidence>
<feature type="region of interest" description="Disordered" evidence="1">
    <location>
        <begin position="121"/>
        <end position="181"/>
    </location>
</feature>
<dbReference type="Proteomes" id="UP000509684">
    <property type="component" value="Chromosome"/>
</dbReference>
<dbReference type="GO" id="GO:0003677">
    <property type="term" value="F:DNA binding"/>
    <property type="evidence" value="ECO:0007669"/>
    <property type="project" value="InterPro"/>
</dbReference>
<dbReference type="EMBL" id="CP058708">
    <property type="protein sequence ID" value="QLH48730.1"/>
    <property type="molecule type" value="Genomic_DNA"/>
</dbReference>